<dbReference type="InterPro" id="IPR026960">
    <property type="entry name" value="RVT-Znf"/>
</dbReference>
<sequence length="238" mass="27483">MDTRDCVFCHEASETIDHLFYQCNFTRALWFKSRWGIRVDCMQWRTIKDFGRWWTKLQDRELQLFAAYLCEKVWWWRNRVNFVGVSCDLNVIFEEVCPRYGEMEPKLSQSIQSQSLAQPCFDSTTSNLTDHVSSVLEGEMLAILMALGLAKKRGFLKILIQTNSKLEAQALTEGSYPLAWGTYPVFHACLKLCECFESVKFLHISRVNNRVADALAVWARCSKAHVEGCLRDVAPFAS</sequence>
<dbReference type="InterPro" id="IPR002156">
    <property type="entry name" value="RNaseH_domain"/>
</dbReference>
<dbReference type="Proteomes" id="UP000596661">
    <property type="component" value="Chromosome 8"/>
</dbReference>
<dbReference type="GO" id="GO:0004523">
    <property type="term" value="F:RNA-DNA hybrid ribonuclease activity"/>
    <property type="evidence" value="ECO:0007669"/>
    <property type="project" value="InterPro"/>
</dbReference>
<dbReference type="Gramene" id="evm.model.08.1541">
    <property type="protein sequence ID" value="cds.evm.model.08.1541"/>
    <property type="gene ID" value="evm.TU.08.1541"/>
</dbReference>
<organism evidence="3 4">
    <name type="scientific">Cannabis sativa</name>
    <name type="common">Hemp</name>
    <name type="synonym">Marijuana</name>
    <dbReference type="NCBI Taxonomy" id="3483"/>
    <lineage>
        <taxon>Eukaryota</taxon>
        <taxon>Viridiplantae</taxon>
        <taxon>Streptophyta</taxon>
        <taxon>Embryophyta</taxon>
        <taxon>Tracheophyta</taxon>
        <taxon>Spermatophyta</taxon>
        <taxon>Magnoliopsida</taxon>
        <taxon>eudicotyledons</taxon>
        <taxon>Gunneridae</taxon>
        <taxon>Pentapetalae</taxon>
        <taxon>rosids</taxon>
        <taxon>fabids</taxon>
        <taxon>Rosales</taxon>
        <taxon>Cannabaceae</taxon>
        <taxon>Cannabis</taxon>
    </lineage>
</organism>
<dbReference type="Pfam" id="PF13456">
    <property type="entry name" value="RVT_3"/>
    <property type="match status" value="1"/>
</dbReference>
<dbReference type="EnsemblPlants" id="evm.model.08.1541">
    <property type="protein sequence ID" value="cds.evm.model.08.1541"/>
    <property type="gene ID" value="evm.TU.08.1541"/>
</dbReference>
<dbReference type="GO" id="GO:0003676">
    <property type="term" value="F:nucleic acid binding"/>
    <property type="evidence" value="ECO:0007669"/>
    <property type="project" value="InterPro"/>
</dbReference>
<dbReference type="InterPro" id="IPR044730">
    <property type="entry name" value="RNase_H-like_dom_plant"/>
</dbReference>
<reference evidence="3" key="2">
    <citation type="submission" date="2021-03" db="UniProtKB">
        <authorList>
            <consortium name="EnsemblPlants"/>
        </authorList>
    </citation>
    <scope>IDENTIFICATION</scope>
</reference>
<dbReference type="Pfam" id="PF13966">
    <property type="entry name" value="zf-RVT"/>
    <property type="match status" value="1"/>
</dbReference>
<evidence type="ECO:0008006" key="5">
    <source>
        <dbReference type="Google" id="ProtNLM"/>
    </source>
</evidence>
<keyword evidence="4" id="KW-1185">Reference proteome</keyword>
<evidence type="ECO:0000259" key="2">
    <source>
        <dbReference type="Pfam" id="PF13966"/>
    </source>
</evidence>
<dbReference type="PANTHER" id="PTHR47074">
    <property type="entry name" value="BNAC02G40300D PROTEIN"/>
    <property type="match status" value="1"/>
</dbReference>
<accession>A0A803Q908</accession>
<evidence type="ECO:0000313" key="4">
    <source>
        <dbReference type="Proteomes" id="UP000596661"/>
    </source>
</evidence>
<protein>
    <recommendedName>
        <fullName evidence="5">RNase H type-1 domain-containing protein</fullName>
    </recommendedName>
</protein>
<evidence type="ECO:0000313" key="3">
    <source>
        <dbReference type="EnsemblPlants" id="cds.evm.model.08.1541"/>
    </source>
</evidence>
<dbReference type="InterPro" id="IPR036397">
    <property type="entry name" value="RNaseH_sf"/>
</dbReference>
<proteinExistence type="predicted"/>
<dbReference type="PANTHER" id="PTHR47074:SF11">
    <property type="entry name" value="REVERSE TRANSCRIPTASE-LIKE PROTEIN"/>
    <property type="match status" value="1"/>
</dbReference>
<dbReference type="AlphaFoldDB" id="A0A803Q908"/>
<feature type="domain" description="RNase H type-1" evidence="1">
    <location>
        <begin position="129"/>
        <end position="218"/>
    </location>
</feature>
<reference evidence="3" key="1">
    <citation type="submission" date="2018-11" db="EMBL/GenBank/DDBJ databases">
        <authorList>
            <person name="Grassa J C."/>
        </authorList>
    </citation>
    <scope>NUCLEOTIDE SEQUENCE [LARGE SCALE GENOMIC DNA]</scope>
</reference>
<name>A0A803Q908_CANSA</name>
<dbReference type="Gene3D" id="3.30.420.10">
    <property type="entry name" value="Ribonuclease H-like superfamily/Ribonuclease H"/>
    <property type="match status" value="1"/>
</dbReference>
<dbReference type="SUPFAM" id="SSF53098">
    <property type="entry name" value="Ribonuclease H-like"/>
    <property type="match status" value="1"/>
</dbReference>
<evidence type="ECO:0000259" key="1">
    <source>
        <dbReference type="Pfam" id="PF13456"/>
    </source>
</evidence>
<dbReference type="InterPro" id="IPR052929">
    <property type="entry name" value="RNase_H-like_EbsB-rel"/>
</dbReference>
<dbReference type="CDD" id="cd06222">
    <property type="entry name" value="RNase_H_like"/>
    <property type="match status" value="1"/>
</dbReference>
<feature type="domain" description="Reverse transcriptase zinc-binding" evidence="2">
    <location>
        <begin position="4"/>
        <end position="30"/>
    </location>
</feature>
<dbReference type="EMBL" id="UZAU01000713">
    <property type="status" value="NOT_ANNOTATED_CDS"/>
    <property type="molecule type" value="Genomic_DNA"/>
</dbReference>
<dbReference type="InterPro" id="IPR012337">
    <property type="entry name" value="RNaseH-like_sf"/>
</dbReference>